<dbReference type="GO" id="GO:0003677">
    <property type="term" value="F:DNA binding"/>
    <property type="evidence" value="ECO:0007669"/>
    <property type="project" value="UniProtKB-KW"/>
</dbReference>
<dbReference type="Gene3D" id="2.40.50.140">
    <property type="entry name" value="Nucleic acid-binding proteins"/>
    <property type="match status" value="3"/>
</dbReference>
<evidence type="ECO:0000256" key="2">
    <source>
        <dbReference type="ARBA" id="ARBA00022723"/>
    </source>
</evidence>
<dbReference type="CDD" id="cd04474">
    <property type="entry name" value="RPA1_DBD_A"/>
    <property type="match status" value="1"/>
</dbReference>
<feature type="domain" description="Replication factor-A protein 1 N-terminal" evidence="6">
    <location>
        <begin position="4"/>
        <end position="95"/>
    </location>
</feature>
<dbReference type="Pfam" id="PF04057">
    <property type="entry name" value="Rep-A_N"/>
    <property type="match status" value="1"/>
</dbReference>
<dbReference type="GO" id="GO:0005634">
    <property type="term" value="C:nucleus"/>
    <property type="evidence" value="ECO:0007669"/>
    <property type="project" value="InterPro"/>
</dbReference>
<dbReference type="InterPro" id="IPR012340">
    <property type="entry name" value="NA-bd_OB-fold"/>
</dbReference>
<evidence type="ECO:0000256" key="3">
    <source>
        <dbReference type="ARBA" id="ARBA00022771"/>
    </source>
</evidence>
<evidence type="ECO:0000259" key="7">
    <source>
        <dbReference type="Pfam" id="PF16900"/>
    </source>
</evidence>
<dbReference type="AlphaFoldDB" id="A0A6P3XKW0"/>
<dbReference type="CDD" id="cd04475">
    <property type="entry name" value="RPA1_DBD_B"/>
    <property type="match status" value="1"/>
</dbReference>
<dbReference type="Proteomes" id="UP000515204">
    <property type="component" value="Unplaced"/>
</dbReference>
<dbReference type="InterPro" id="IPR007199">
    <property type="entry name" value="Rep_factor-A_N"/>
</dbReference>
<dbReference type="GeneID" id="106746712"/>
<organism evidence="8 9">
    <name type="scientific">Dinoponera quadriceps</name>
    <name type="common">South American ant</name>
    <dbReference type="NCBI Taxonomy" id="609295"/>
    <lineage>
        <taxon>Eukaryota</taxon>
        <taxon>Metazoa</taxon>
        <taxon>Ecdysozoa</taxon>
        <taxon>Arthropoda</taxon>
        <taxon>Hexapoda</taxon>
        <taxon>Insecta</taxon>
        <taxon>Pterygota</taxon>
        <taxon>Neoptera</taxon>
        <taxon>Endopterygota</taxon>
        <taxon>Hymenoptera</taxon>
        <taxon>Apocrita</taxon>
        <taxon>Aculeata</taxon>
        <taxon>Formicoidea</taxon>
        <taxon>Formicidae</taxon>
        <taxon>Ponerinae</taxon>
        <taxon>Ponerini</taxon>
        <taxon>Dinoponera</taxon>
    </lineage>
</organism>
<dbReference type="GO" id="GO:0008270">
    <property type="term" value="F:zinc ion binding"/>
    <property type="evidence" value="ECO:0007669"/>
    <property type="project" value="UniProtKB-KW"/>
</dbReference>
<proteinExistence type="inferred from homology"/>
<accession>A0A6P3XKW0</accession>
<evidence type="ECO:0000313" key="9">
    <source>
        <dbReference type="RefSeq" id="XP_014479040.1"/>
    </source>
</evidence>
<evidence type="ECO:0000259" key="6">
    <source>
        <dbReference type="Pfam" id="PF04057"/>
    </source>
</evidence>
<dbReference type="GO" id="GO:0006260">
    <property type="term" value="P:DNA replication"/>
    <property type="evidence" value="ECO:0007669"/>
    <property type="project" value="InterPro"/>
</dbReference>
<comment type="similarity">
    <text evidence="1">Belongs to the replication factor A protein 1 family.</text>
</comment>
<dbReference type="RefSeq" id="XP_014479040.1">
    <property type="nucleotide sequence ID" value="XM_014623554.1"/>
</dbReference>
<evidence type="ECO:0000256" key="1">
    <source>
        <dbReference type="ARBA" id="ARBA00005690"/>
    </source>
</evidence>
<reference evidence="9" key="1">
    <citation type="submission" date="2025-08" db="UniProtKB">
        <authorList>
            <consortium name="RefSeq"/>
        </authorList>
    </citation>
    <scope>IDENTIFICATION</scope>
</reference>
<gene>
    <name evidence="9" type="primary">LOC106746712</name>
</gene>
<dbReference type="KEGG" id="dqu:106746712"/>
<dbReference type="InterPro" id="IPR031657">
    <property type="entry name" value="REPA_OB_2"/>
</dbReference>
<name>A0A6P3XKW0_DINQU</name>
<keyword evidence="8" id="KW-1185">Reference proteome</keyword>
<dbReference type="PANTHER" id="PTHR47165:SF4">
    <property type="entry name" value="OS03G0429900 PROTEIN"/>
    <property type="match status" value="1"/>
</dbReference>
<evidence type="ECO:0000256" key="4">
    <source>
        <dbReference type="ARBA" id="ARBA00022833"/>
    </source>
</evidence>
<dbReference type="Pfam" id="PF16900">
    <property type="entry name" value="REPA_OB_2"/>
    <property type="match status" value="1"/>
</dbReference>
<evidence type="ECO:0000256" key="5">
    <source>
        <dbReference type="ARBA" id="ARBA00023125"/>
    </source>
</evidence>
<dbReference type="OrthoDB" id="1751331at2759"/>
<sequence length="411" mass="46685">MDELSKGTLNQILNGRNVEEPIFQLLSYKRLAGTTSDWYRLIVSDGLRIHQYTMLSTELNYLFENGIMTKDAVFKVLNYKVRSLNDEIQTLVILGGKILNLGNEVQRTTGNPIANKLETNNSPVHHEVMKDTIEPSALRDTNNSSYKGPIVPIITLSPKNRQAIKARAISKSPIKKWSNNKGKLFSMHLLDDSDEISCVAFNKECDKFHGKIEDKKVYYISNYALKDKNPQYNKLKNKYEIVINNNTKIEECHDDATIPSVLFNFCPISDVENKQTCGEIDALGVIIKSSDVKYIVTKTGTKSIKDIVIVDDSRPHGAKMCVTLWEQRAQDFDCPNNTILAIKGARVDEFNGKKLTVISSTVIEKNPDLPKADKTFQITQLVRRRRLFRGCWITLRTTVVISTRRCAPLRR</sequence>
<dbReference type="SUPFAM" id="SSF50249">
    <property type="entry name" value="Nucleic acid-binding proteins"/>
    <property type="match status" value="3"/>
</dbReference>
<keyword evidence="5" id="KW-0238">DNA-binding</keyword>
<evidence type="ECO:0000313" key="8">
    <source>
        <dbReference type="Proteomes" id="UP000515204"/>
    </source>
</evidence>
<keyword evidence="4" id="KW-0862">Zinc</keyword>
<keyword evidence="2" id="KW-0479">Metal-binding</keyword>
<feature type="domain" description="Replication protein A OB" evidence="7">
    <location>
        <begin position="268"/>
        <end position="366"/>
    </location>
</feature>
<protein>
    <submittedName>
        <fullName evidence="9">Replication protein A 70 kDa DNA-binding subunit-like isoform X1</fullName>
    </submittedName>
</protein>
<dbReference type="PANTHER" id="PTHR47165">
    <property type="entry name" value="OS03G0429900 PROTEIN"/>
    <property type="match status" value="1"/>
</dbReference>
<dbReference type="FunFam" id="2.40.50.140:FF:000041">
    <property type="entry name" value="Replication protein A subunit"/>
    <property type="match status" value="1"/>
</dbReference>
<keyword evidence="3" id="KW-0863">Zinc-finger</keyword>